<keyword evidence="3" id="KW-1185">Reference proteome</keyword>
<dbReference type="InterPro" id="IPR016181">
    <property type="entry name" value="Acyl_CoA_acyltransferase"/>
</dbReference>
<accession>A0A1E2S247</accession>
<reference evidence="2 3" key="1">
    <citation type="submission" date="2016-07" db="EMBL/GenBank/DDBJ databases">
        <title>Draft genome sequence of Methyloligella halotolerans C2T (VKM B-2706T=CCUG 61687T=DSM 25045T), a halotolerant polyhydroxybutyrate accumulating methylotroph.</title>
        <authorList>
            <person name="Vasilenko O.V."/>
            <person name="Doronina N.V."/>
            <person name="Poroshina M.N."/>
            <person name="Tarlachkov S.V."/>
            <person name="Trotsenko Y.A."/>
        </authorList>
    </citation>
    <scope>NUCLEOTIDE SEQUENCE [LARGE SCALE GENOMIC DNA]</scope>
    <source>
        <strain evidence="2 3">VKM B-2706</strain>
    </source>
</reference>
<gene>
    <name evidence="2" type="ORF">A7A08_00386</name>
</gene>
<feature type="domain" description="BioF2-like acetyltransferase" evidence="1">
    <location>
        <begin position="189"/>
        <end position="335"/>
    </location>
</feature>
<protein>
    <recommendedName>
        <fullName evidence="1">BioF2-like acetyltransferase domain-containing protein</fullName>
    </recommendedName>
</protein>
<proteinExistence type="predicted"/>
<comment type="caution">
    <text evidence="2">The sequence shown here is derived from an EMBL/GenBank/DDBJ whole genome shotgun (WGS) entry which is preliminary data.</text>
</comment>
<dbReference type="EMBL" id="MASI01000001">
    <property type="protein sequence ID" value="ODA68557.1"/>
    <property type="molecule type" value="Genomic_DNA"/>
</dbReference>
<organism evidence="2 3">
    <name type="scientific">Methyloligella halotolerans</name>
    <dbReference type="NCBI Taxonomy" id="1177755"/>
    <lineage>
        <taxon>Bacteria</taxon>
        <taxon>Pseudomonadati</taxon>
        <taxon>Pseudomonadota</taxon>
        <taxon>Alphaproteobacteria</taxon>
        <taxon>Hyphomicrobiales</taxon>
        <taxon>Hyphomicrobiaceae</taxon>
        <taxon>Methyloligella</taxon>
    </lineage>
</organism>
<evidence type="ECO:0000313" key="3">
    <source>
        <dbReference type="Proteomes" id="UP000095087"/>
    </source>
</evidence>
<dbReference type="Gene3D" id="3.40.630.30">
    <property type="match status" value="1"/>
</dbReference>
<dbReference type="AlphaFoldDB" id="A0A1E2S247"/>
<evidence type="ECO:0000313" key="2">
    <source>
        <dbReference type="EMBL" id="ODA68557.1"/>
    </source>
</evidence>
<evidence type="ECO:0000259" key="1">
    <source>
        <dbReference type="Pfam" id="PF13480"/>
    </source>
</evidence>
<dbReference type="SUPFAM" id="SSF55729">
    <property type="entry name" value="Acyl-CoA N-acyltransferases (Nat)"/>
    <property type="match status" value="1"/>
</dbReference>
<dbReference type="STRING" id="1177755.A7A08_00386"/>
<dbReference type="RefSeq" id="WP_069093831.1">
    <property type="nucleotide sequence ID" value="NZ_MASI01000001.1"/>
</dbReference>
<dbReference type="InterPro" id="IPR038740">
    <property type="entry name" value="BioF2-like_GNAT_dom"/>
</dbReference>
<dbReference type="Proteomes" id="UP000095087">
    <property type="component" value="Unassembled WGS sequence"/>
</dbReference>
<dbReference type="Pfam" id="PF13480">
    <property type="entry name" value="Acetyltransf_6"/>
    <property type="match status" value="1"/>
</dbReference>
<name>A0A1E2S247_9HYPH</name>
<sequence>MQAPHFGTSQPSTIDTAIGPILLDVRHDAESLKEVWAELQDAATFSPSQTYSYVDAWIREILAPANGRPVIAIGYRDGNPLFIWSFERRTAFGRPVLTWLGQGHANYNMGLNSPEAAQGLKADDVKRLLTRIAERAQVSAALLLGQPFEWNDAPNPFARMAHQPHPSEGYAVKLGDFETLYNQRFGKQSRRKYGRRERKLAEEGELVFGWGETDEEQREMLEIFFEQRELQFAKMGVDDPFTPPIRDFCRALAVLPKGDPARLCMGYLKVGEFVAATFSGSICGNTLAVSMSSLAESDMQRYSPGLVLLRREIQWACEQGLSYYDIGVGGARHKERWSDVIRPLFDSYIAFNPQGLMVTLPLSNLSRAKRSIKNNPYLWPMAQKIRRKLFARQGDSSSEDDE</sequence>